<comment type="caution">
    <text evidence="2">The sequence shown here is derived from an EMBL/GenBank/DDBJ whole genome shotgun (WGS) entry which is preliminary data.</text>
</comment>
<dbReference type="EMBL" id="WJPP01000003">
    <property type="protein sequence ID" value="MRH78309.1"/>
    <property type="molecule type" value="Genomic_DNA"/>
</dbReference>
<reference evidence="2 3" key="1">
    <citation type="submission" date="2019-11" db="EMBL/GenBank/DDBJ databases">
        <authorList>
            <person name="Zhang X.Y."/>
        </authorList>
    </citation>
    <scope>NUCLEOTIDE SEQUENCE [LARGE SCALE GENOMIC DNA]</scope>
    <source>
        <strain evidence="2 3">C176</strain>
    </source>
</reference>
<evidence type="ECO:0008006" key="4">
    <source>
        <dbReference type="Google" id="ProtNLM"/>
    </source>
</evidence>
<feature type="chain" id="PRO_5026801596" description="DUF4139 domain-containing protein" evidence="1">
    <location>
        <begin position="21"/>
        <end position="383"/>
    </location>
</feature>
<evidence type="ECO:0000313" key="2">
    <source>
        <dbReference type="EMBL" id="MRH78309.1"/>
    </source>
</evidence>
<keyword evidence="1" id="KW-0732">Signal</keyword>
<name>A0A6N7QSD0_9GAMM</name>
<feature type="signal peptide" evidence="1">
    <location>
        <begin position="1"/>
        <end position="20"/>
    </location>
</feature>
<dbReference type="RefSeq" id="WP_153719363.1">
    <property type="nucleotide sequence ID" value="NZ_WJPP01000003.1"/>
</dbReference>
<evidence type="ECO:0000313" key="3">
    <source>
        <dbReference type="Proteomes" id="UP000433788"/>
    </source>
</evidence>
<dbReference type="Proteomes" id="UP000433788">
    <property type="component" value="Unassembled WGS sequence"/>
</dbReference>
<sequence>MHRHWIFISLLLLPIHSIHAQTAPADTADNTGSAIESIPLEMSPGELRSTPGDRIAVTINLFSNGPTQVTDQRDLALLPGRNTVQIEGIPLQTDLTQLHWTLPEDRSLIRLRTNDDQLEAELFASEAGSRPLTLRYALPQLQWEVDYRLVMNDPANDSQAPQLLRFLTLINQTDQAFATPEVIINSPYGEWINLALSSTLAPNGQLRQPLGAPIDVSVTTQLVARGRADVIDVTSLRYPAEQRIAFNDIDLQWPAGAIEVAQELPDGRMAIARQSQLSAPNANGQAFTIIPSRSEVAVIRTLESIEQEGANEIELTWRLSVNNAESQPVTVRLEEQLDPRWVITKAAGDWQRTGGVIHREVSIDADNAKEFELSVRGPFNPPH</sequence>
<accession>A0A6N7QSD0</accession>
<proteinExistence type="predicted"/>
<dbReference type="AlphaFoldDB" id="A0A6N7QSD0"/>
<gene>
    <name evidence="2" type="ORF">GH984_06280</name>
</gene>
<evidence type="ECO:0000256" key="1">
    <source>
        <dbReference type="SAM" id="SignalP"/>
    </source>
</evidence>
<organism evidence="2 3">
    <name type="scientific">Spiribacter salilacus</name>
    <dbReference type="NCBI Taxonomy" id="2664894"/>
    <lineage>
        <taxon>Bacteria</taxon>
        <taxon>Pseudomonadati</taxon>
        <taxon>Pseudomonadota</taxon>
        <taxon>Gammaproteobacteria</taxon>
        <taxon>Chromatiales</taxon>
        <taxon>Ectothiorhodospiraceae</taxon>
        <taxon>Spiribacter</taxon>
    </lineage>
</organism>
<protein>
    <recommendedName>
        <fullName evidence="4">DUF4139 domain-containing protein</fullName>
    </recommendedName>
</protein>
<keyword evidence="3" id="KW-1185">Reference proteome</keyword>